<dbReference type="RefSeq" id="WP_091305731.1">
    <property type="nucleotide sequence ID" value="NZ_FNSO01000003.1"/>
</dbReference>
<dbReference type="OrthoDB" id="4330685at2"/>
<keyword evidence="3" id="KW-1185">Reference proteome</keyword>
<dbReference type="Proteomes" id="UP000199622">
    <property type="component" value="Unassembled WGS sequence"/>
</dbReference>
<proteinExistence type="predicted"/>
<dbReference type="EMBL" id="FNSO01000003">
    <property type="protein sequence ID" value="SEB49186.1"/>
    <property type="molecule type" value="Genomic_DNA"/>
</dbReference>
<name>A0A1H4JT57_9PSEU</name>
<dbReference type="STRING" id="208445.SAMN04489727_2122"/>
<sequence>MAAIVHRCACTHLDSHHREHPLTDDTRPCLASGCDCADADLQAPEVIPTWHAASPTAQAEPDPVVIEPGTVDGPGLGRLCDCADCWNLYEAGSEAA</sequence>
<gene>
    <name evidence="1" type="ORF">SAMN04489727_2122</name>
    <name evidence="2" type="ORF">SAMN04489727_2159</name>
</gene>
<organism evidence="2 3">
    <name type="scientific">Amycolatopsis tolypomycina</name>
    <dbReference type="NCBI Taxonomy" id="208445"/>
    <lineage>
        <taxon>Bacteria</taxon>
        <taxon>Bacillati</taxon>
        <taxon>Actinomycetota</taxon>
        <taxon>Actinomycetes</taxon>
        <taxon>Pseudonocardiales</taxon>
        <taxon>Pseudonocardiaceae</taxon>
        <taxon>Amycolatopsis</taxon>
    </lineage>
</organism>
<evidence type="ECO:0000313" key="2">
    <source>
        <dbReference type="EMBL" id="SEB49186.1"/>
    </source>
</evidence>
<reference evidence="3" key="1">
    <citation type="submission" date="2016-10" db="EMBL/GenBank/DDBJ databases">
        <authorList>
            <person name="Varghese N."/>
            <person name="Submissions S."/>
        </authorList>
    </citation>
    <scope>NUCLEOTIDE SEQUENCE [LARGE SCALE GENOMIC DNA]</scope>
    <source>
        <strain evidence="3">DSM 44544</strain>
    </source>
</reference>
<protein>
    <submittedName>
        <fullName evidence="2">Uncharacterized protein</fullName>
    </submittedName>
</protein>
<dbReference type="EMBL" id="FNSO01000003">
    <property type="protein sequence ID" value="SEB48649.1"/>
    <property type="molecule type" value="Genomic_DNA"/>
</dbReference>
<accession>A0A1H4JT57</accession>
<reference evidence="2" key="2">
    <citation type="submission" date="2016-10" db="EMBL/GenBank/DDBJ databases">
        <authorList>
            <person name="de Groot N.N."/>
        </authorList>
    </citation>
    <scope>NUCLEOTIDE SEQUENCE [LARGE SCALE GENOMIC DNA]</scope>
    <source>
        <strain evidence="2">DSM 44544</strain>
    </source>
</reference>
<dbReference type="AlphaFoldDB" id="A0A1H4JT57"/>
<evidence type="ECO:0000313" key="3">
    <source>
        <dbReference type="Proteomes" id="UP000199622"/>
    </source>
</evidence>
<evidence type="ECO:0000313" key="1">
    <source>
        <dbReference type="EMBL" id="SEB48649.1"/>
    </source>
</evidence>